<comment type="similarity">
    <text evidence="2">Belongs to the outer membrane factor (OMF) (TC 1.B.17) family.</text>
</comment>
<comment type="subcellular location">
    <subcellularLocation>
        <location evidence="1">Cell outer membrane</location>
    </subcellularLocation>
</comment>
<dbReference type="GO" id="GO:0015288">
    <property type="term" value="F:porin activity"/>
    <property type="evidence" value="ECO:0007669"/>
    <property type="project" value="TreeGrafter"/>
</dbReference>
<evidence type="ECO:0000313" key="9">
    <source>
        <dbReference type="EMBL" id="MVN22006.1"/>
    </source>
</evidence>
<feature type="chain" id="PRO_5029494976" evidence="8">
    <location>
        <begin position="26"/>
        <end position="467"/>
    </location>
</feature>
<dbReference type="PANTHER" id="PTHR30026">
    <property type="entry name" value="OUTER MEMBRANE PROTEIN TOLC"/>
    <property type="match status" value="1"/>
</dbReference>
<keyword evidence="6" id="KW-0472">Membrane</keyword>
<dbReference type="Gene3D" id="1.20.1600.10">
    <property type="entry name" value="Outer membrane efflux proteins (OEP)"/>
    <property type="match status" value="1"/>
</dbReference>
<gene>
    <name evidence="9" type="ORF">GO621_10715</name>
</gene>
<dbReference type="GO" id="GO:0009279">
    <property type="term" value="C:cell outer membrane"/>
    <property type="evidence" value="ECO:0007669"/>
    <property type="project" value="UniProtKB-SubCell"/>
</dbReference>
<dbReference type="GO" id="GO:0015562">
    <property type="term" value="F:efflux transmembrane transporter activity"/>
    <property type="evidence" value="ECO:0007669"/>
    <property type="project" value="InterPro"/>
</dbReference>
<dbReference type="GO" id="GO:1990281">
    <property type="term" value="C:efflux pump complex"/>
    <property type="evidence" value="ECO:0007669"/>
    <property type="project" value="TreeGrafter"/>
</dbReference>
<comment type="caution">
    <text evidence="9">The sequence shown here is derived from an EMBL/GenBank/DDBJ whole genome shotgun (WGS) entry which is preliminary data.</text>
</comment>
<evidence type="ECO:0000256" key="1">
    <source>
        <dbReference type="ARBA" id="ARBA00004442"/>
    </source>
</evidence>
<keyword evidence="7" id="KW-0998">Cell outer membrane</keyword>
<dbReference type="InterPro" id="IPR003423">
    <property type="entry name" value="OMP_efflux"/>
</dbReference>
<reference evidence="9 10" key="1">
    <citation type="submission" date="2019-12" db="EMBL/GenBank/DDBJ databases">
        <title>Mucilaginibacter sp. HMF7410 genome sequencing and assembly.</title>
        <authorList>
            <person name="Kang H."/>
            <person name="Cha I."/>
            <person name="Kim H."/>
            <person name="Joh K."/>
        </authorList>
    </citation>
    <scope>NUCLEOTIDE SEQUENCE [LARGE SCALE GENOMIC DNA]</scope>
    <source>
        <strain evidence="9 10">HMF7410</strain>
    </source>
</reference>
<keyword evidence="5" id="KW-0812">Transmembrane</keyword>
<dbReference type="PANTHER" id="PTHR30026:SF20">
    <property type="entry name" value="OUTER MEMBRANE PROTEIN TOLC"/>
    <property type="match status" value="1"/>
</dbReference>
<evidence type="ECO:0000256" key="6">
    <source>
        <dbReference type="ARBA" id="ARBA00023136"/>
    </source>
</evidence>
<protein>
    <submittedName>
        <fullName evidence="9">TolC family protein</fullName>
    </submittedName>
</protein>
<dbReference type="SUPFAM" id="SSF56954">
    <property type="entry name" value="Outer membrane efflux proteins (OEP)"/>
    <property type="match status" value="1"/>
</dbReference>
<name>A0A7K1SXF4_9SPHI</name>
<keyword evidence="8" id="KW-0732">Signal</keyword>
<feature type="signal peptide" evidence="8">
    <location>
        <begin position="1"/>
        <end position="25"/>
    </location>
</feature>
<dbReference type="AlphaFoldDB" id="A0A7K1SXF4"/>
<evidence type="ECO:0000313" key="10">
    <source>
        <dbReference type="Proteomes" id="UP000462014"/>
    </source>
</evidence>
<evidence type="ECO:0000256" key="4">
    <source>
        <dbReference type="ARBA" id="ARBA00022452"/>
    </source>
</evidence>
<dbReference type="EMBL" id="WPIK01000008">
    <property type="protein sequence ID" value="MVN22006.1"/>
    <property type="molecule type" value="Genomic_DNA"/>
</dbReference>
<dbReference type="Pfam" id="PF02321">
    <property type="entry name" value="OEP"/>
    <property type="match status" value="1"/>
</dbReference>
<evidence type="ECO:0000256" key="3">
    <source>
        <dbReference type="ARBA" id="ARBA00022448"/>
    </source>
</evidence>
<sequence>MFHRTVFRPGLCLMFLLSTFHAVFAQQKILTLKEAVQTTLQNYGTIKAKANYAQASAANLKETKREYLPNLNVSGQNDFGTVNSQYGPSYGLGGFGVSSSGPILSGQNWNAAFGGLYLANLNWDFFSFGKSKEKIKVAQSQLTLDQSDVVQEQFQQEVRVSSAYLNLLASQQLTRSQQNNLQRAIALRNVVVARAKSGLNPGVDSSLANAEVASAQIALVNAQDVVQQQGNQLSQYLVATPADLVLDSVFVSKLPKSLDTAINTNLSNHPVLQYFQNRVNISTEREKYLRTFNYPTFSLFNIFQSKGSGFNTYTLNQVQYTQDYFSGVNPTRSNYLLGIGVSWNLTSPLRVHEQVKAQQFTSEGLRNEYLVTSQQLTDQLILSKTRIQNALKNYQQAPIGLKAASDAYLQKTVLYRNGLATIVDVTQALYALNRAETDRDIANNNVWQALLYKAAASGDFSLFINEF</sequence>
<dbReference type="Proteomes" id="UP000462014">
    <property type="component" value="Unassembled WGS sequence"/>
</dbReference>
<dbReference type="InterPro" id="IPR051906">
    <property type="entry name" value="TolC-like"/>
</dbReference>
<proteinExistence type="inferred from homology"/>
<keyword evidence="3" id="KW-0813">Transport</keyword>
<organism evidence="9 10">
    <name type="scientific">Mucilaginibacter arboris</name>
    <dbReference type="NCBI Taxonomy" id="2682090"/>
    <lineage>
        <taxon>Bacteria</taxon>
        <taxon>Pseudomonadati</taxon>
        <taxon>Bacteroidota</taxon>
        <taxon>Sphingobacteriia</taxon>
        <taxon>Sphingobacteriales</taxon>
        <taxon>Sphingobacteriaceae</taxon>
        <taxon>Mucilaginibacter</taxon>
    </lineage>
</organism>
<keyword evidence="4" id="KW-1134">Transmembrane beta strand</keyword>
<evidence type="ECO:0000256" key="7">
    <source>
        <dbReference type="ARBA" id="ARBA00023237"/>
    </source>
</evidence>
<evidence type="ECO:0000256" key="2">
    <source>
        <dbReference type="ARBA" id="ARBA00007613"/>
    </source>
</evidence>
<evidence type="ECO:0000256" key="5">
    <source>
        <dbReference type="ARBA" id="ARBA00022692"/>
    </source>
</evidence>
<keyword evidence="10" id="KW-1185">Reference proteome</keyword>
<accession>A0A7K1SXF4</accession>
<evidence type="ECO:0000256" key="8">
    <source>
        <dbReference type="SAM" id="SignalP"/>
    </source>
</evidence>